<sequence>MEPNRKSASSLPLFAEKTSPPKSLLPPYGEECGRLDIDEDDEDVRALNRIMYRQVDGCEAY</sequence>
<feature type="compositionally biased region" description="Polar residues" evidence="1">
    <location>
        <begin position="1"/>
        <end position="10"/>
    </location>
</feature>
<organism evidence="2 3">
    <name type="scientific">Gymnopilus junonius</name>
    <name type="common">Spectacular rustgill mushroom</name>
    <name type="synonym">Gymnopilus spectabilis subsp. junonius</name>
    <dbReference type="NCBI Taxonomy" id="109634"/>
    <lineage>
        <taxon>Eukaryota</taxon>
        <taxon>Fungi</taxon>
        <taxon>Dikarya</taxon>
        <taxon>Basidiomycota</taxon>
        <taxon>Agaricomycotina</taxon>
        <taxon>Agaricomycetes</taxon>
        <taxon>Agaricomycetidae</taxon>
        <taxon>Agaricales</taxon>
        <taxon>Agaricineae</taxon>
        <taxon>Hymenogastraceae</taxon>
        <taxon>Gymnopilus</taxon>
    </lineage>
</organism>
<name>A0A9P5NEB7_GYMJU</name>
<dbReference type="AlphaFoldDB" id="A0A9P5NEB7"/>
<reference evidence="2" key="1">
    <citation type="submission" date="2020-11" db="EMBL/GenBank/DDBJ databases">
        <authorList>
            <consortium name="DOE Joint Genome Institute"/>
            <person name="Ahrendt S."/>
            <person name="Riley R."/>
            <person name="Andreopoulos W."/>
            <person name="LaButti K."/>
            <person name="Pangilinan J."/>
            <person name="Ruiz-duenas F.J."/>
            <person name="Barrasa J.M."/>
            <person name="Sanchez-Garcia M."/>
            <person name="Camarero S."/>
            <person name="Miyauchi S."/>
            <person name="Serrano A."/>
            <person name="Linde D."/>
            <person name="Babiker R."/>
            <person name="Drula E."/>
            <person name="Ayuso-Fernandez I."/>
            <person name="Pacheco R."/>
            <person name="Padilla G."/>
            <person name="Ferreira P."/>
            <person name="Barriuso J."/>
            <person name="Kellner H."/>
            <person name="Castanera R."/>
            <person name="Alfaro M."/>
            <person name="Ramirez L."/>
            <person name="Pisabarro A.G."/>
            <person name="Kuo A."/>
            <person name="Tritt A."/>
            <person name="Lipzen A."/>
            <person name="He G."/>
            <person name="Yan M."/>
            <person name="Ng V."/>
            <person name="Cullen D."/>
            <person name="Martin F."/>
            <person name="Rosso M.-N."/>
            <person name="Henrissat B."/>
            <person name="Hibbett D."/>
            <person name="Martinez A.T."/>
            <person name="Grigoriev I.V."/>
        </authorList>
    </citation>
    <scope>NUCLEOTIDE SEQUENCE</scope>
    <source>
        <strain evidence="2">AH 44721</strain>
    </source>
</reference>
<dbReference type="EMBL" id="JADNYJ010000146">
    <property type="protein sequence ID" value="KAF8879783.1"/>
    <property type="molecule type" value="Genomic_DNA"/>
</dbReference>
<dbReference type="Proteomes" id="UP000724874">
    <property type="component" value="Unassembled WGS sequence"/>
</dbReference>
<proteinExistence type="predicted"/>
<evidence type="ECO:0000313" key="2">
    <source>
        <dbReference type="EMBL" id="KAF8879783.1"/>
    </source>
</evidence>
<comment type="caution">
    <text evidence="2">The sequence shown here is derived from an EMBL/GenBank/DDBJ whole genome shotgun (WGS) entry which is preliminary data.</text>
</comment>
<evidence type="ECO:0000256" key="1">
    <source>
        <dbReference type="SAM" id="MobiDB-lite"/>
    </source>
</evidence>
<gene>
    <name evidence="2" type="ORF">CPB84DRAFT_287977</name>
</gene>
<feature type="region of interest" description="Disordered" evidence="1">
    <location>
        <begin position="1"/>
        <end position="35"/>
    </location>
</feature>
<keyword evidence="3" id="KW-1185">Reference proteome</keyword>
<protein>
    <submittedName>
        <fullName evidence="2">Uncharacterized protein</fullName>
    </submittedName>
</protein>
<accession>A0A9P5NEB7</accession>
<evidence type="ECO:0000313" key="3">
    <source>
        <dbReference type="Proteomes" id="UP000724874"/>
    </source>
</evidence>